<dbReference type="InterPro" id="IPR003578">
    <property type="entry name" value="Small_GTPase_Rho"/>
</dbReference>
<dbReference type="GO" id="GO:0005886">
    <property type="term" value="C:plasma membrane"/>
    <property type="evidence" value="ECO:0007669"/>
    <property type="project" value="UniProtKB-SubCell"/>
</dbReference>
<dbReference type="AlphaFoldDB" id="A0AAW0PYA4"/>
<dbReference type="PRINTS" id="PR00449">
    <property type="entry name" value="RASTRNSFRMNG"/>
</dbReference>
<dbReference type="PROSITE" id="PS51421">
    <property type="entry name" value="RAS"/>
    <property type="match status" value="1"/>
</dbReference>
<dbReference type="NCBIfam" id="TIGR00231">
    <property type="entry name" value="small_GTP"/>
    <property type="match status" value="1"/>
</dbReference>
<dbReference type="SMART" id="SM00175">
    <property type="entry name" value="RAB"/>
    <property type="match status" value="1"/>
</dbReference>
<dbReference type="SMART" id="SM00176">
    <property type="entry name" value="RAN"/>
    <property type="match status" value="1"/>
</dbReference>
<organism evidence="11 12">
    <name type="scientific">Mugilogobius chulae</name>
    <name type="common">yellowstripe goby</name>
    <dbReference type="NCBI Taxonomy" id="88201"/>
    <lineage>
        <taxon>Eukaryota</taxon>
        <taxon>Metazoa</taxon>
        <taxon>Chordata</taxon>
        <taxon>Craniata</taxon>
        <taxon>Vertebrata</taxon>
        <taxon>Euteleostomi</taxon>
        <taxon>Actinopterygii</taxon>
        <taxon>Neopterygii</taxon>
        <taxon>Teleostei</taxon>
        <taxon>Neoteleostei</taxon>
        <taxon>Acanthomorphata</taxon>
        <taxon>Gobiaria</taxon>
        <taxon>Gobiiformes</taxon>
        <taxon>Gobioidei</taxon>
        <taxon>Gobiidae</taxon>
        <taxon>Gobionellinae</taxon>
        <taxon>Mugilogobius</taxon>
    </lineage>
</organism>
<evidence type="ECO:0008006" key="13">
    <source>
        <dbReference type="Google" id="ProtNLM"/>
    </source>
</evidence>
<reference evidence="12" key="1">
    <citation type="submission" date="2024-04" db="EMBL/GenBank/DDBJ databases">
        <title>Salinicola lusitanus LLJ914,a marine bacterium isolated from the Okinawa Trough.</title>
        <authorList>
            <person name="Li J."/>
        </authorList>
    </citation>
    <scope>NUCLEOTIDE SEQUENCE [LARGE SCALE GENOMIC DNA]</scope>
</reference>
<evidence type="ECO:0000256" key="1">
    <source>
        <dbReference type="ARBA" id="ARBA00004342"/>
    </source>
</evidence>
<dbReference type="Pfam" id="PF00071">
    <property type="entry name" value="Ras"/>
    <property type="match status" value="1"/>
</dbReference>
<keyword evidence="8" id="KW-0449">Lipoprotein</keyword>
<keyword evidence="4" id="KW-0488">Methylation</keyword>
<proteinExistence type="inferred from homology"/>
<comment type="function">
    <text evidence="10">Regulates a signal transduction pathway linking plasma membrane receptors to the assembly of focal adhesions and actin stress fibers.</text>
</comment>
<dbReference type="EMBL" id="JBBPFD010000002">
    <property type="protein sequence ID" value="KAK7940140.1"/>
    <property type="molecule type" value="Genomic_DNA"/>
</dbReference>
<evidence type="ECO:0000256" key="4">
    <source>
        <dbReference type="ARBA" id="ARBA00022481"/>
    </source>
</evidence>
<dbReference type="InterPro" id="IPR005225">
    <property type="entry name" value="Small_GTP-bd"/>
</dbReference>
<evidence type="ECO:0000256" key="2">
    <source>
        <dbReference type="ARBA" id="ARBA00010142"/>
    </source>
</evidence>
<accession>A0AAW0PYA4</accession>
<protein>
    <recommendedName>
        <fullName evidence="13">Ras homolog family member B</fullName>
    </recommendedName>
</protein>
<sequence length="265" mass="29548">MGPRGVRPSPALGKSRLSPISSPLRLSELTSQFPIGALYLGNCVCFIKRLPRIECVKRSLLGWYKWDSAGGTAEDARMADIRKKLVVVGDGACGKTCLLIVFSKDEFPEVYVPTVFETYVADIEVDNKQVQLALWDTAGQEDYDRLRPLSYPDTDVILMCFSVDSPDSLENIPEKWVPEVKHFCPNVPIILVANKKDLRHDEEVKRPVKAEDGRAMAARIGAYDYLECSAKTKEGIWEVFETATRAALQKRGTPDGDCVKCCVLM</sequence>
<dbReference type="InterPro" id="IPR001806">
    <property type="entry name" value="Small_GTPase"/>
</dbReference>
<gene>
    <name evidence="11" type="ORF">WMY93_003466</name>
</gene>
<dbReference type="PANTHER" id="PTHR24072">
    <property type="entry name" value="RHO FAMILY GTPASE"/>
    <property type="match status" value="1"/>
</dbReference>
<keyword evidence="12" id="KW-1185">Reference proteome</keyword>
<dbReference type="InterPro" id="IPR027417">
    <property type="entry name" value="P-loop_NTPase"/>
</dbReference>
<dbReference type="GO" id="GO:0007264">
    <property type="term" value="P:small GTPase-mediated signal transduction"/>
    <property type="evidence" value="ECO:0007669"/>
    <property type="project" value="InterPro"/>
</dbReference>
<evidence type="ECO:0000256" key="10">
    <source>
        <dbReference type="ARBA" id="ARBA00057048"/>
    </source>
</evidence>
<keyword evidence="9" id="KW-0636">Prenylation</keyword>
<evidence type="ECO:0000256" key="3">
    <source>
        <dbReference type="ARBA" id="ARBA00022475"/>
    </source>
</evidence>
<dbReference type="Proteomes" id="UP001460270">
    <property type="component" value="Unassembled WGS sequence"/>
</dbReference>
<dbReference type="PROSITE" id="PS51419">
    <property type="entry name" value="RAB"/>
    <property type="match status" value="1"/>
</dbReference>
<evidence type="ECO:0000256" key="6">
    <source>
        <dbReference type="ARBA" id="ARBA00023134"/>
    </source>
</evidence>
<dbReference type="PROSITE" id="PS51420">
    <property type="entry name" value="RHO"/>
    <property type="match status" value="1"/>
</dbReference>
<comment type="caution">
    <text evidence="11">The sequence shown here is derived from an EMBL/GenBank/DDBJ whole genome shotgun (WGS) entry which is preliminary data.</text>
</comment>
<keyword evidence="6" id="KW-0342">GTP-binding</keyword>
<dbReference type="SUPFAM" id="SSF52540">
    <property type="entry name" value="P-loop containing nucleoside triphosphate hydrolases"/>
    <property type="match status" value="1"/>
</dbReference>
<keyword evidence="5" id="KW-0547">Nucleotide-binding</keyword>
<dbReference type="GO" id="GO:0003924">
    <property type="term" value="F:GTPase activity"/>
    <property type="evidence" value="ECO:0007669"/>
    <property type="project" value="InterPro"/>
</dbReference>
<dbReference type="FunFam" id="3.40.50.300:FF:000095">
    <property type="entry name" value="Rho-related GTP-binding protein RhoC"/>
    <property type="match status" value="1"/>
</dbReference>
<evidence type="ECO:0000256" key="7">
    <source>
        <dbReference type="ARBA" id="ARBA00023136"/>
    </source>
</evidence>
<dbReference type="CDD" id="cd01870">
    <property type="entry name" value="RhoA_like"/>
    <property type="match status" value="1"/>
</dbReference>
<dbReference type="Gene3D" id="3.40.50.300">
    <property type="entry name" value="P-loop containing nucleotide triphosphate hydrolases"/>
    <property type="match status" value="1"/>
</dbReference>
<keyword evidence="7" id="KW-0472">Membrane</keyword>
<evidence type="ECO:0000313" key="11">
    <source>
        <dbReference type="EMBL" id="KAK7940140.1"/>
    </source>
</evidence>
<name>A0AAW0PYA4_9GOBI</name>
<dbReference type="SMART" id="SM00173">
    <property type="entry name" value="RAS"/>
    <property type="match status" value="1"/>
</dbReference>
<dbReference type="GO" id="GO:0005525">
    <property type="term" value="F:GTP binding"/>
    <property type="evidence" value="ECO:0007669"/>
    <property type="project" value="UniProtKB-KW"/>
</dbReference>
<keyword evidence="3" id="KW-1003">Cell membrane</keyword>
<evidence type="ECO:0000256" key="9">
    <source>
        <dbReference type="ARBA" id="ARBA00023289"/>
    </source>
</evidence>
<comment type="similarity">
    <text evidence="2">Belongs to the small GTPase superfamily. Rho family.</text>
</comment>
<evidence type="ECO:0000256" key="5">
    <source>
        <dbReference type="ARBA" id="ARBA00022741"/>
    </source>
</evidence>
<dbReference type="SMART" id="SM00174">
    <property type="entry name" value="RHO"/>
    <property type="match status" value="1"/>
</dbReference>
<evidence type="ECO:0000256" key="8">
    <source>
        <dbReference type="ARBA" id="ARBA00023288"/>
    </source>
</evidence>
<evidence type="ECO:0000313" key="12">
    <source>
        <dbReference type="Proteomes" id="UP001460270"/>
    </source>
</evidence>
<comment type="subcellular location">
    <subcellularLocation>
        <location evidence="1">Cell membrane</location>
        <topology evidence="1">Lipid-anchor</topology>
        <orientation evidence="1">Cytoplasmic side</orientation>
    </subcellularLocation>
</comment>